<dbReference type="EMBL" id="MN956836">
    <property type="protein sequence ID" value="QTX15026.1"/>
    <property type="molecule type" value="Genomic_DNA"/>
</dbReference>
<proteinExistence type="predicted"/>
<feature type="region of interest" description="Disordered" evidence="1">
    <location>
        <begin position="1"/>
        <end position="60"/>
    </location>
</feature>
<geneLocation type="plasmid" evidence="2">
    <name>p17-15-vir-like</name>
</geneLocation>
<name>A0A8B0SUW8_KLEPN</name>
<keyword evidence="2" id="KW-0614">Plasmid</keyword>
<feature type="compositionally biased region" description="Polar residues" evidence="1">
    <location>
        <begin position="1"/>
        <end position="14"/>
    </location>
</feature>
<accession>A0A8B0SUW8</accession>
<dbReference type="AlphaFoldDB" id="A0A8B0SUW8"/>
<evidence type="ECO:0000256" key="1">
    <source>
        <dbReference type="SAM" id="MobiDB-lite"/>
    </source>
</evidence>
<organism evidence="2">
    <name type="scientific">Klebsiella pneumoniae</name>
    <dbReference type="NCBI Taxonomy" id="573"/>
    <lineage>
        <taxon>Bacteria</taxon>
        <taxon>Pseudomonadati</taxon>
        <taxon>Pseudomonadota</taxon>
        <taxon>Gammaproteobacteria</taxon>
        <taxon>Enterobacterales</taxon>
        <taxon>Enterobacteriaceae</taxon>
        <taxon>Klebsiella/Raoultella group</taxon>
        <taxon>Klebsiella</taxon>
        <taxon>Klebsiella pneumoniae complex</taxon>
    </lineage>
</organism>
<evidence type="ECO:0000313" key="2">
    <source>
        <dbReference type="EMBL" id="QTX15026.1"/>
    </source>
</evidence>
<protein>
    <submittedName>
        <fullName evidence="2">Uncharacterized protein</fullName>
    </submittedName>
</protein>
<sequence length="71" mass="7654">MSTVTAITNINELSPSPKGGNTRATLETQNPALRQGSFSLPAPVRPNKPEYIPLPPEPDEHAGRGFLWGMV</sequence>
<reference evidence="2" key="1">
    <citation type="submission" date="2020-01" db="EMBL/GenBank/DDBJ databases">
        <authorList>
            <person name="Qin S."/>
        </authorList>
    </citation>
    <scope>NUCLEOTIDE SEQUENCE</scope>
    <source>
        <strain evidence="2">CVir17-16-YZ6g</strain>
        <plasmid evidence="2">p17-15-vir-like</plasmid>
    </source>
</reference>
<feature type="compositionally biased region" description="Polar residues" evidence="1">
    <location>
        <begin position="22"/>
        <end position="38"/>
    </location>
</feature>